<dbReference type="InterPro" id="IPR002197">
    <property type="entry name" value="HTH_Fis"/>
</dbReference>
<dbReference type="PRINTS" id="PR01591">
    <property type="entry name" value="DNABINDNGFIS"/>
</dbReference>
<comment type="similarity">
    <text evidence="1">Belongs to the transcriptional regulatory Fis family.</text>
</comment>
<evidence type="ECO:0000256" key="3">
    <source>
        <dbReference type="ARBA" id="ARBA00029540"/>
    </source>
</evidence>
<dbReference type="NCBIfam" id="NF002517">
    <property type="entry name" value="PRK01905.1"/>
    <property type="match status" value="1"/>
</dbReference>
<dbReference type="PRINTS" id="PR01590">
    <property type="entry name" value="HTHFIS"/>
</dbReference>
<proteinExistence type="inferred from homology"/>
<dbReference type="RefSeq" id="WP_168878377.1">
    <property type="nucleotide sequence ID" value="NZ_JABAIM010000004.1"/>
</dbReference>
<gene>
    <name evidence="5" type="ORF">HF682_16220</name>
</gene>
<accession>A0A847S9L7</accession>
<dbReference type="InterPro" id="IPR050207">
    <property type="entry name" value="Trans_regulatory_Fis"/>
</dbReference>
<evidence type="ECO:0000256" key="1">
    <source>
        <dbReference type="ARBA" id="ARBA00008559"/>
    </source>
</evidence>
<evidence type="ECO:0000313" key="5">
    <source>
        <dbReference type="EMBL" id="NLR76714.1"/>
    </source>
</evidence>
<evidence type="ECO:0000259" key="4">
    <source>
        <dbReference type="Pfam" id="PF02954"/>
    </source>
</evidence>
<organism evidence="5 6">
    <name type="scientific">Leeia aquatica</name>
    <dbReference type="NCBI Taxonomy" id="2725557"/>
    <lineage>
        <taxon>Bacteria</taxon>
        <taxon>Pseudomonadati</taxon>
        <taxon>Pseudomonadota</taxon>
        <taxon>Betaproteobacteria</taxon>
        <taxon>Neisseriales</taxon>
        <taxon>Leeiaceae</taxon>
        <taxon>Leeia</taxon>
    </lineage>
</organism>
<evidence type="ECO:0000313" key="6">
    <source>
        <dbReference type="Proteomes" id="UP000587991"/>
    </source>
</evidence>
<dbReference type="PIRSF" id="PIRSF002097">
    <property type="entry name" value="DNA-binding_Fis"/>
    <property type="match status" value="1"/>
</dbReference>
<dbReference type="SUPFAM" id="SSF46689">
    <property type="entry name" value="Homeodomain-like"/>
    <property type="match status" value="1"/>
</dbReference>
<dbReference type="PANTHER" id="PTHR47918">
    <property type="entry name" value="DNA-BINDING PROTEIN FIS"/>
    <property type="match status" value="1"/>
</dbReference>
<evidence type="ECO:0000256" key="2">
    <source>
        <dbReference type="ARBA" id="ARBA00023125"/>
    </source>
</evidence>
<dbReference type="Gene3D" id="1.10.10.60">
    <property type="entry name" value="Homeodomain-like"/>
    <property type="match status" value="1"/>
</dbReference>
<keyword evidence="6" id="KW-1185">Reference proteome</keyword>
<dbReference type="AlphaFoldDB" id="A0A847S9L7"/>
<dbReference type="Pfam" id="PF02954">
    <property type="entry name" value="HTH_8"/>
    <property type="match status" value="1"/>
</dbReference>
<dbReference type="InterPro" id="IPR009057">
    <property type="entry name" value="Homeodomain-like_sf"/>
</dbReference>
<comment type="caution">
    <text evidence="5">The sequence shown here is derived from an EMBL/GenBank/DDBJ whole genome shotgun (WGS) entry which is preliminary data.</text>
</comment>
<dbReference type="PANTHER" id="PTHR47918:SF1">
    <property type="entry name" value="DNA-BINDING PROTEIN FIS"/>
    <property type="match status" value="1"/>
</dbReference>
<dbReference type="Proteomes" id="UP000587991">
    <property type="component" value="Unassembled WGS sequence"/>
</dbReference>
<name>A0A847S9L7_9NEIS</name>
<reference evidence="5 6" key="1">
    <citation type="submission" date="2020-04" db="EMBL/GenBank/DDBJ databases">
        <title>Draft genome of Leeia sp. IMCC25680.</title>
        <authorList>
            <person name="Song J."/>
            <person name="Cho J.-C."/>
        </authorList>
    </citation>
    <scope>NUCLEOTIDE SEQUENCE [LARGE SCALE GENOMIC DNA]</scope>
    <source>
        <strain evidence="5 6">IMCC25680</strain>
    </source>
</reference>
<dbReference type="GO" id="GO:0006355">
    <property type="term" value="P:regulation of DNA-templated transcription"/>
    <property type="evidence" value="ECO:0007669"/>
    <property type="project" value="InterPro"/>
</dbReference>
<dbReference type="EMBL" id="JABAIM010000004">
    <property type="protein sequence ID" value="NLR76714.1"/>
    <property type="molecule type" value="Genomic_DNA"/>
</dbReference>
<keyword evidence="2" id="KW-0238">DNA-binding</keyword>
<feature type="domain" description="DNA binding HTH" evidence="4">
    <location>
        <begin position="39"/>
        <end position="78"/>
    </location>
</feature>
<dbReference type="GO" id="GO:0043565">
    <property type="term" value="F:sequence-specific DNA binding"/>
    <property type="evidence" value="ECO:0007669"/>
    <property type="project" value="InterPro"/>
</dbReference>
<sequence>MKVENPQYDPIAACVAQALQQYFADLDGETPAGVYDMVLKSVERPLLQAVLDKAGGNQSRAADWLGLNRNTLRKKMKEHGLL</sequence>
<protein>
    <recommendedName>
        <fullName evidence="3">Putative Fis-like DNA-binding protein</fullName>
    </recommendedName>
</protein>
<dbReference type="InterPro" id="IPR005412">
    <property type="entry name" value="Fis_DNA-bd"/>
</dbReference>